<accession>A0A438BV13</accession>
<name>A0A438BV13_VITVI</name>
<feature type="region of interest" description="Disordered" evidence="1">
    <location>
        <begin position="611"/>
        <end position="645"/>
    </location>
</feature>
<evidence type="ECO:0000256" key="1">
    <source>
        <dbReference type="SAM" id="MobiDB-lite"/>
    </source>
</evidence>
<evidence type="ECO:0000313" key="3">
    <source>
        <dbReference type="EMBL" id="RVW14824.1"/>
    </source>
</evidence>
<dbReference type="Pfam" id="PF10382">
    <property type="entry name" value="ZGRF1-like_N"/>
    <property type="match status" value="2"/>
</dbReference>
<dbReference type="InterPro" id="IPR018838">
    <property type="entry name" value="ZGRF1-like_N"/>
</dbReference>
<organism evidence="3 4">
    <name type="scientific">Vitis vinifera</name>
    <name type="common">Grape</name>
    <dbReference type="NCBI Taxonomy" id="29760"/>
    <lineage>
        <taxon>Eukaryota</taxon>
        <taxon>Viridiplantae</taxon>
        <taxon>Streptophyta</taxon>
        <taxon>Embryophyta</taxon>
        <taxon>Tracheophyta</taxon>
        <taxon>Spermatophyta</taxon>
        <taxon>Magnoliopsida</taxon>
        <taxon>eudicotyledons</taxon>
        <taxon>Gunneridae</taxon>
        <taxon>Pentapetalae</taxon>
        <taxon>rosids</taxon>
        <taxon>Vitales</taxon>
        <taxon>Vitaceae</taxon>
        <taxon>Viteae</taxon>
        <taxon>Vitis</taxon>
    </lineage>
</organism>
<evidence type="ECO:0000259" key="2">
    <source>
        <dbReference type="Pfam" id="PF10382"/>
    </source>
</evidence>
<gene>
    <name evidence="3" type="ORF">CK203_072281</name>
</gene>
<feature type="compositionally biased region" description="Basic and acidic residues" evidence="1">
    <location>
        <begin position="685"/>
        <end position="697"/>
    </location>
</feature>
<dbReference type="EMBL" id="QGNW01002610">
    <property type="protein sequence ID" value="RVW14824.1"/>
    <property type="molecule type" value="Genomic_DNA"/>
</dbReference>
<feature type="compositionally biased region" description="Basic and acidic residues" evidence="1">
    <location>
        <begin position="611"/>
        <end position="622"/>
    </location>
</feature>
<protein>
    <recommendedName>
        <fullName evidence="2">5'-3' DNA helicase ZGRF1-like N-terminal domain-containing protein</fullName>
    </recommendedName>
</protein>
<proteinExistence type="predicted"/>
<sequence length="706" mass="79228">MNDAAFSMRSNGRIRRMSFRPLKKRKRWRFPIPNLSSTTPILELSVSLQWRIDFEAVEADGRHQAMVRDLHEAHQTEAESLSGRSLRASHLDRKENSMKFAILLCGPCYALDLPMNTNVMLYDDCEKLLYCKVLKKEEVIRPGETLTFDTCLIDIGDPEGDHKILSDLNSQGKNEKIMENSRLSNGQTLRKNSVFTEKRKFNSEKNKTPSINLSPSQRIIRANYISEFKKSELHKYGTLPSSPDTPKSTVTEWQALYTTQITQKAKKYHDGFLRLSIGGSQGRQVMLYDASKKLLDSRFLKKDEVIRSGESLTFDAHLVDVGEPEGNHKPVMGLNVQGINCKEVGESGILHGEQNNSKTSKAVLRKWNALYTTQITQKSKKYQSGILRLVSCGSYQMQVTLLNEEGSTLSSKFLALSVDVRTGSTIELPKYLVEVGEPWTNLEGEAQNNGCLGKEVNSDLDNIQLSRRVPIIKPSHGGDAQNNGCLGKEVDSDLDKIKFSRRVTINKPLRGTHEILSILKKPITQESVSPTRKAPVEQGLHSQSSDLVHLDIQDAYVQQSNVSKTSAMEDHEDEFKVLNEGTNGTHTYKNEIPESKALHTDTSFDFIKLEDSDNKVEPESKDSTSSGFNPGSSTSNILRPKFDVGHSDRSIMDSTSFIERLQAYCRSDAVILDFSEENQPPSGSKPHEELTSSKEIDECPNFDLGF</sequence>
<dbReference type="Proteomes" id="UP000288805">
    <property type="component" value="Unassembled WGS sequence"/>
</dbReference>
<dbReference type="AlphaFoldDB" id="A0A438BV13"/>
<dbReference type="InterPro" id="IPR052800">
    <property type="entry name" value="DNA_Repair_Helicase_ZGRF1"/>
</dbReference>
<feature type="domain" description="5'-3' DNA helicase ZGRF1-like N-terminal" evidence="2">
    <location>
        <begin position="366"/>
        <end position="438"/>
    </location>
</feature>
<dbReference type="PANTHER" id="PTHR28535">
    <property type="entry name" value="ZINC FINGER GRF-TYPE CONTAINING 1"/>
    <property type="match status" value="1"/>
</dbReference>
<feature type="domain" description="5'-3' DNA helicase ZGRF1-like N-terminal" evidence="2">
    <location>
        <begin position="250"/>
        <end position="327"/>
    </location>
</feature>
<feature type="compositionally biased region" description="Polar residues" evidence="1">
    <location>
        <begin position="623"/>
        <end position="637"/>
    </location>
</feature>
<dbReference type="PANTHER" id="PTHR28535:SF1">
    <property type="entry name" value="PROTEIN ZGRF1"/>
    <property type="match status" value="1"/>
</dbReference>
<reference evidence="3 4" key="1">
    <citation type="journal article" date="2018" name="PLoS Genet.">
        <title>Population sequencing reveals clonal diversity and ancestral inbreeding in the grapevine cultivar Chardonnay.</title>
        <authorList>
            <person name="Roach M.J."/>
            <person name="Johnson D.L."/>
            <person name="Bohlmann J."/>
            <person name="van Vuuren H.J."/>
            <person name="Jones S.J."/>
            <person name="Pretorius I.S."/>
            <person name="Schmidt S.A."/>
            <person name="Borneman A.R."/>
        </authorList>
    </citation>
    <scope>NUCLEOTIDE SEQUENCE [LARGE SCALE GENOMIC DNA]</scope>
    <source>
        <strain evidence="4">cv. Chardonnay</strain>
        <tissue evidence="3">Leaf</tissue>
    </source>
</reference>
<feature type="region of interest" description="Disordered" evidence="1">
    <location>
        <begin position="674"/>
        <end position="706"/>
    </location>
</feature>
<evidence type="ECO:0000313" key="4">
    <source>
        <dbReference type="Proteomes" id="UP000288805"/>
    </source>
</evidence>
<comment type="caution">
    <text evidence="3">The sequence shown here is derived from an EMBL/GenBank/DDBJ whole genome shotgun (WGS) entry which is preliminary data.</text>
</comment>